<protein>
    <submittedName>
        <fullName evidence="1">Uncharacterized protein</fullName>
    </submittedName>
</protein>
<reference evidence="1 2" key="1">
    <citation type="journal article" date="2015" name="Proc. Natl. Acad. Sci. U.S.A.">
        <title>The resurrection genome of Boea hygrometrica: A blueprint for survival of dehydration.</title>
        <authorList>
            <person name="Xiao L."/>
            <person name="Yang G."/>
            <person name="Zhang L."/>
            <person name="Yang X."/>
            <person name="Zhao S."/>
            <person name="Ji Z."/>
            <person name="Zhou Q."/>
            <person name="Hu M."/>
            <person name="Wang Y."/>
            <person name="Chen M."/>
            <person name="Xu Y."/>
            <person name="Jin H."/>
            <person name="Xiao X."/>
            <person name="Hu G."/>
            <person name="Bao F."/>
            <person name="Hu Y."/>
            <person name="Wan P."/>
            <person name="Li L."/>
            <person name="Deng X."/>
            <person name="Kuang T."/>
            <person name="Xiang C."/>
            <person name="Zhu J.K."/>
            <person name="Oliver M.J."/>
            <person name="He Y."/>
        </authorList>
    </citation>
    <scope>NUCLEOTIDE SEQUENCE [LARGE SCALE GENOMIC DNA]</scope>
    <source>
        <strain evidence="2">cv. XS01</strain>
    </source>
</reference>
<evidence type="ECO:0000313" key="1">
    <source>
        <dbReference type="EMBL" id="KZV29273.1"/>
    </source>
</evidence>
<name>A0A2Z7B5Z8_9LAMI</name>
<dbReference type="AlphaFoldDB" id="A0A2Z7B5Z8"/>
<organism evidence="1 2">
    <name type="scientific">Dorcoceras hygrometricum</name>
    <dbReference type="NCBI Taxonomy" id="472368"/>
    <lineage>
        <taxon>Eukaryota</taxon>
        <taxon>Viridiplantae</taxon>
        <taxon>Streptophyta</taxon>
        <taxon>Embryophyta</taxon>
        <taxon>Tracheophyta</taxon>
        <taxon>Spermatophyta</taxon>
        <taxon>Magnoliopsida</taxon>
        <taxon>eudicotyledons</taxon>
        <taxon>Gunneridae</taxon>
        <taxon>Pentapetalae</taxon>
        <taxon>asterids</taxon>
        <taxon>lamiids</taxon>
        <taxon>Lamiales</taxon>
        <taxon>Gesneriaceae</taxon>
        <taxon>Didymocarpoideae</taxon>
        <taxon>Trichosporeae</taxon>
        <taxon>Loxocarpinae</taxon>
        <taxon>Dorcoceras</taxon>
    </lineage>
</organism>
<keyword evidence="2" id="KW-1185">Reference proteome</keyword>
<dbReference type="EMBL" id="KV009405">
    <property type="protein sequence ID" value="KZV29273.1"/>
    <property type="molecule type" value="Genomic_DNA"/>
</dbReference>
<gene>
    <name evidence="1" type="ORF">F511_23558</name>
</gene>
<dbReference type="Proteomes" id="UP000250235">
    <property type="component" value="Unassembled WGS sequence"/>
</dbReference>
<sequence length="121" mass="13762">MVEHHQSSNPIHDWNLNSLYTRKLVKISQKESSCRCGRNEFRWSATAASVVGDNDGRERRRRFRLGTSKVTCTREIVDICATSLEEFQICFSVRSRSGVVSDLCARDLACSNCSSEVKVRM</sequence>
<accession>A0A2Z7B5Z8</accession>
<proteinExistence type="predicted"/>
<evidence type="ECO:0000313" key="2">
    <source>
        <dbReference type="Proteomes" id="UP000250235"/>
    </source>
</evidence>